<keyword evidence="5" id="KW-1185">Reference proteome</keyword>
<dbReference type="InterPro" id="IPR029045">
    <property type="entry name" value="ClpP/crotonase-like_dom_sf"/>
</dbReference>
<dbReference type="EMBL" id="JACDXX010000005">
    <property type="protein sequence ID" value="MCB5409726.1"/>
    <property type="molecule type" value="Genomic_DNA"/>
</dbReference>
<dbReference type="Pfam" id="PF00378">
    <property type="entry name" value="ECH_1"/>
    <property type="match status" value="1"/>
</dbReference>
<protein>
    <submittedName>
        <fullName evidence="4">Enoyl-CoA hydratase/isomerase family protein</fullName>
    </submittedName>
</protein>
<dbReference type="RefSeq" id="WP_226934634.1">
    <property type="nucleotide sequence ID" value="NZ_JACDXX010000005.1"/>
</dbReference>
<dbReference type="SUPFAM" id="SSF48179">
    <property type="entry name" value="6-phosphogluconate dehydrogenase C-terminal domain-like"/>
    <property type="match status" value="1"/>
</dbReference>
<comment type="caution">
    <text evidence="4">The sequence shown here is derived from an EMBL/GenBank/DDBJ whole genome shotgun (WGS) entry which is preliminary data.</text>
</comment>
<reference evidence="4 5" key="1">
    <citation type="submission" date="2020-07" db="EMBL/GenBank/DDBJ databases">
        <title>Pseudogemmobacter sp. nov., isolated from poultry manure in Taiwan.</title>
        <authorList>
            <person name="Lin S.-Y."/>
            <person name="Tang Y.-S."/>
            <person name="Young C.-C."/>
        </authorList>
    </citation>
    <scope>NUCLEOTIDE SEQUENCE [LARGE SCALE GENOMIC DNA]</scope>
    <source>
        <strain evidence="4 5">CC-YST710</strain>
    </source>
</reference>
<dbReference type="Proteomes" id="UP001198571">
    <property type="component" value="Unassembled WGS sequence"/>
</dbReference>
<evidence type="ECO:0000256" key="1">
    <source>
        <dbReference type="ARBA" id="ARBA00023235"/>
    </source>
</evidence>
<dbReference type="InterPro" id="IPR001753">
    <property type="entry name" value="Enoyl-CoA_hydra/iso"/>
</dbReference>
<keyword evidence="2" id="KW-0456">Lyase</keyword>
<dbReference type="PANTHER" id="PTHR23309">
    <property type="entry name" value="3-HYDROXYACYL-COA DEHYROGENASE"/>
    <property type="match status" value="1"/>
</dbReference>
<sequence>MAQAEGEALIRCSDAGPGGEVLLLQLDAAPLNALTHPMRLALSRALSAAAAAKRPVVLSGGARLFSAATLIDHGAQLSEGSPSLADLCLQIETHPAPVVAALAGRALGPGAELALAAHARILGPRARFAFPEAGLGLPPMAGASQRLPRLVGAGAALDMLISAHVVSAREALAIGLADQLSENDLHEDALAFALAMAGPRPVAARRDGFADGRAYVAALAAARSAQTQSPLLAPRRIIECLEAALLLPPENGYAMERSAWEDLAAGAESRALLAAARAERAAAQLPAELLVAEPQEVAVLGLYGTSPQLAALALLALGRGMSVVWSDPDPQAQGSSLAWLRERIAEGHDAGGLGPQERAEDLLRLQAPAAPEALTAAEIVVHARPGPMSTTLSRADPDQLQLVIGGAGAAHPGLVLAPSGRLAEMGPIRAARQQQIVTAARMLGRFGLAPVLTGGAVGLGRRVWSQGHQALIALVTLGVAPEAITAALSRYGAPAPDLPQLVLEGAAPRAMAESEILARWLGAMANEGYALADSGAALRPSDIDAILIQGYGFPRAQGGPMHQALERGALVLRADLTRWQHEDRIWAPHPILDHLVSEGRSAF</sequence>
<evidence type="ECO:0000256" key="3">
    <source>
        <dbReference type="ARBA" id="ARBA00023268"/>
    </source>
</evidence>
<dbReference type="Gene3D" id="1.10.1040.50">
    <property type="match status" value="1"/>
</dbReference>
<accession>A0ABS8CK30</accession>
<evidence type="ECO:0000313" key="4">
    <source>
        <dbReference type="EMBL" id="MCB5409726.1"/>
    </source>
</evidence>
<evidence type="ECO:0000256" key="2">
    <source>
        <dbReference type="ARBA" id="ARBA00023239"/>
    </source>
</evidence>
<keyword evidence="1" id="KW-0413">Isomerase</keyword>
<dbReference type="Gene3D" id="3.90.226.10">
    <property type="entry name" value="2-enoyl-CoA Hydratase, Chain A, domain 1"/>
    <property type="match status" value="1"/>
</dbReference>
<dbReference type="PANTHER" id="PTHR23309:SF49">
    <property type="entry name" value="PEROXISOMAL BIFUNCTIONAL ENZYME"/>
    <property type="match status" value="1"/>
</dbReference>
<name>A0ABS8CK30_9RHOB</name>
<dbReference type="SUPFAM" id="SSF52096">
    <property type="entry name" value="ClpP/crotonase"/>
    <property type="match status" value="1"/>
</dbReference>
<dbReference type="CDD" id="cd06558">
    <property type="entry name" value="crotonase-like"/>
    <property type="match status" value="1"/>
</dbReference>
<organism evidence="4 5">
    <name type="scientific">Pseudogemmobacter faecipullorum</name>
    <dbReference type="NCBI Taxonomy" id="2755041"/>
    <lineage>
        <taxon>Bacteria</taxon>
        <taxon>Pseudomonadati</taxon>
        <taxon>Pseudomonadota</taxon>
        <taxon>Alphaproteobacteria</taxon>
        <taxon>Rhodobacterales</taxon>
        <taxon>Paracoccaceae</taxon>
        <taxon>Pseudogemmobacter</taxon>
    </lineage>
</organism>
<dbReference type="InterPro" id="IPR008927">
    <property type="entry name" value="6-PGluconate_DH-like_C_sf"/>
</dbReference>
<keyword evidence="3" id="KW-0511">Multifunctional enzyme</keyword>
<evidence type="ECO:0000313" key="5">
    <source>
        <dbReference type="Proteomes" id="UP001198571"/>
    </source>
</evidence>
<gene>
    <name evidence="4" type="ORF">H0485_06895</name>
</gene>
<proteinExistence type="predicted"/>